<dbReference type="Pfam" id="PF13469">
    <property type="entry name" value="Sulfotransfer_3"/>
    <property type="match status" value="1"/>
</dbReference>
<evidence type="ECO:0000256" key="1">
    <source>
        <dbReference type="SAM" id="MobiDB-lite"/>
    </source>
</evidence>
<proteinExistence type="predicted"/>
<gene>
    <name evidence="2" type="ORF">HF690_00415</name>
</gene>
<name>A0A846ZDH3_9GAMM</name>
<organism evidence="2 3">
    <name type="scientific">Oleiagrimonas citrea</name>
    <dbReference type="NCBI Taxonomy" id="1665687"/>
    <lineage>
        <taxon>Bacteria</taxon>
        <taxon>Pseudomonadati</taxon>
        <taxon>Pseudomonadota</taxon>
        <taxon>Gammaproteobacteria</taxon>
        <taxon>Lysobacterales</taxon>
        <taxon>Rhodanobacteraceae</taxon>
        <taxon>Oleiagrimonas</taxon>
    </lineage>
</organism>
<keyword evidence="3" id="KW-1185">Reference proteome</keyword>
<dbReference type="GO" id="GO:0016740">
    <property type="term" value="F:transferase activity"/>
    <property type="evidence" value="ECO:0007669"/>
    <property type="project" value="UniProtKB-KW"/>
</dbReference>
<dbReference type="SUPFAM" id="SSF52540">
    <property type="entry name" value="P-loop containing nucleoside triphosphate hydrolases"/>
    <property type="match status" value="1"/>
</dbReference>
<dbReference type="InterPro" id="IPR027417">
    <property type="entry name" value="P-loop_NTPase"/>
</dbReference>
<feature type="region of interest" description="Disordered" evidence="1">
    <location>
        <begin position="202"/>
        <end position="242"/>
    </location>
</feature>
<evidence type="ECO:0000313" key="2">
    <source>
        <dbReference type="EMBL" id="NKZ37414.1"/>
    </source>
</evidence>
<keyword evidence="2" id="KW-0808">Transferase</keyword>
<reference evidence="2 3" key="1">
    <citation type="journal article" date="2017" name="Int. J. Syst. Evol. Microbiol.">
        <title>Oleiagrimonas citrea sp. nov., a marine bacterium isolated from tidal flat sediment and emended description of the genus Oleiagrimonas Fang et al. 2015 and Oleiagrimonas soli.</title>
        <authorList>
            <person name="Yang S.H."/>
            <person name="Seo H.S."/>
            <person name="Seong C.N."/>
            <person name="Kwon K.K."/>
        </authorList>
    </citation>
    <scope>NUCLEOTIDE SEQUENCE [LARGE SCALE GENOMIC DNA]</scope>
    <source>
        <strain evidence="2 3">MEBiC09124</strain>
    </source>
</reference>
<dbReference type="Gene3D" id="3.40.50.300">
    <property type="entry name" value="P-loop containing nucleotide triphosphate hydrolases"/>
    <property type="match status" value="1"/>
</dbReference>
<sequence length="292" mass="33500">MIQALLAERPDVLSFGETNYMLRLLGHFDRWLQDDRSAAKKWRRRLRLARGKTHGDMRRCLDNAFKAYDDVPGLRRKLSGRGYIREFCRILDAMALERGCSCWVEKTPDHLAYLDVLEKEVPEAHFLHVLRKGEDVMASVLDGQLRYSRHNVFAGSLPYWVRRWNRASQEHVRFAGRPRHTVLPYECLFTSTQRVREFLQALPGPPEQKSSDPRTGLKPIADLDDEPWKDGSTDGVLRPPERKFENMFGPGGRAHLARDLHDYEDIIASIAERQPDLPWIADAAAGMPAAAS</sequence>
<dbReference type="EMBL" id="JAAZQD010000001">
    <property type="protein sequence ID" value="NKZ37414.1"/>
    <property type="molecule type" value="Genomic_DNA"/>
</dbReference>
<dbReference type="AlphaFoldDB" id="A0A846ZDH3"/>
<evidence type="ECO:0000313" key="3">
    <source>
        <dbReference type="Proteomes" id="UP000541636"/>
    </source>
</evidence>
<protein>
    <submittedName>
        <fullName evidence="2">Sulfotransferase</fullName>
    </submittedName>
</protein>
<dbReference type="Proteomes" id="UP000541636">
    <property type="component" value="Unassembled WGS sequence"/>
</dbReference>
<comment type="caution">
    <text evidence="2">The sequence shown here is derived from an EMBL/GenBank/DDBJ whole genome shotgun (WGS) entry which is preliminary data.</text>
</comment>
<accession>A0A846ZDH3</accession>